<feature type="transmembrane region" description="Helical" evidence="2">
    <location>
        <begin position="761"/>
        <end position="784"/>
    </location>
</feature>
<dbReference type="AlphaFoldDB" id="A0AAD4GW94"/>
<keyword evidence="2" id="KW-0472">Membrane</keyword>
<proteinExistence type="predicted"/>
<gene>
    <name evidence="3" type="ORF">FE257_003622</name>
</gene>
<feature type="transmembrane region" description="Helical" evidence="2">
    <location>
        <begin position="1102"/>
        <end position="1130"/>
    </location>
</feature>
<feature type="transmembrane region" description="Helical" evidence="2">
    <location>
        <begin position="692"/>
        <end position="712"/>
    </location>
</feature>
<evidence type="ECO:0000256" key="2">
    <source>
        <dbReference type="SAM" id="Phobius"/>
    </source>
</evidence>
<dbReference type="Pfam" id="PF11915">
    <property type="entry name" value="DUF3433"/>
    <property type="match status" value="2"/>
</dbReference>
<feature type="transmembrane region" description="Helical" evidence="2">
    <location>
        <begin position="43"/>
        <end position="60"/>
    </location>
</feature>
<name>A0AAD4GW94_ASPNN</name>
<feature type="transmembrane region" description="Helical" evidence="2">
    <location>
        <begin position="649"/>
        <end position="672"/>
    </location>
</feature>
<keyword evidence="2" id="KW-1133">Transmembrane helix</keyword>
<dbReference type="Proteomes" id="UP001194746">
    <property type="component" value="Unassembled WGS sequence"/>
</dbReference>
<keyword evidence="4" id="KW-1185">Reference proteome</keyword>
<protein>
    <submittedName>
        <fullName evidence="3">Uncharacterized protein</fullName>
    </submittedName>
</protein>
<dbReference type="PANTHER" id="PTHR37544:SF3">
    <property type="entry name" value="SPRAY"/>
    <property type="match status" value="1"/>
</dbReference>
<keyword evidence="2" id="KW-0812">Transmembrane</keyword>
<evidence type="ECO:0000313" key="4">
    <source>
        <dbReference type="Proteomes" id="UP001194746"/>
    </source>
</evidence>
<feature type="region of interest" description="Disordered" evidence="1">
    <location>
        <begin position="1206"/>
        <end position="1249"/>
    </location>
</feature>
<dbReference type="InterPro" id="IPR021840">
    <property type="entry name" value="DUF3433"/>
</dbReference>
<evidence type="ECO:0000313" key="3">
    <source>
        <dbReference type="EMBL" id="KAF9891611.1"/>
    </source>
</evidence>
<reference evidence="3" key="1">
    <citation type="journal article" date="2019" name="Beilstein J. Org. Chem.">
        <title>Nanangenines: drimane sesquiterpenoids as the dominant metabolite cohort of a novel Australian fungus, Aspergillus nanangensis.</title>
        <authorList>
            <person name="Lacey H.J."/>
            <person name="Gilchrist C.L.M."/>
            <person name="Crombie A."/>
            <person name="Kalaitzis J.A."/>
            <person name="Vuong D."/>
            <person name="Rutledge P.J."/>
            <person name="Turner P."/>
            <person name="Pitt J.I."/>
            <person name="Lacey E."/>
            <person name="Chooi Y.H."/>
            <person name="Piggott A.M."/>
        </authorList>
    </citation>
    <scope>NUCLEOTIDE SEQUENCE</scope>
    <source>
        <strain evidence="3">MST-FP2251</strain>
    </source>
</reference>
<sequence length="1249" mass="140257">MSGVRALDKKLLACWLRLAKVLPNHHAVQPQSPEGWRPFALRPFYLSLIAAIMILMFLTLEGLRRYTDRYGGLIFFQDTESVSSSQSFAYNYVPIIVALVLVILWSFIDFDVLRLEPYFQLARSDGVPASVLLINYNFGQTFITPLTSAKRGHWVVFLVAMLTVLIRMFLPALQSTLFELREVNVIANESMKTWPDLVNLHTQARWIAAEEREGFDAVDSVFSSRGSLRRSRSSEYAIAPVEIPMDDLRESTVWTVNQTIYWSKLGCQDLLDDTDVPVQLDHTASQHPTVAWNVTGMQLDDGDDNCVLDFSYRSVFFPETDFLQLRYWEPLRSDDALSSDDGPRAFQPSGCRPYDLYGVLISLNATRHGSPAISSLGPQSISSATMFACKVDYYKATAEVSMHANSSITSINVTEGTTSALTRDQFNIKEFQGLLSHRAPYTSDLLFFQYNETAGDRTVTELPVISQDLGDIEPVLVLDTSNIMGRDEFKAKVTRGVKQSFVLTMGRLFDPDLPATVLPALRLTRQVTITVVDFAALCSEAILAMGFLLVVTMLYYYHMRPNILQSDPGSIGAMCSMATDVFYPSNILADPTIDLDQFSTRRLRMLLRNSRLYWHQGPLGRRLEIVKTDGSPPNLSDRLRNRVDPRPHFLVIPIFILEFVLLAAVIAAMSVIIASLAHEGSFQHLTQSKSSFFQVVLSFLPSVVASAVGSLCNSIHRNVSILEPWVHLQRGMATARSSLSMNYATQTPWAVFFKTLRDRHVLLGVVSLACMANTILTVVAGGLFTQQLTTSYLPVNTVMTNYSPSVFRQTDFAADFTEYDLIQTSITSGVSMLPWTSAKQSFVPLDLQDPDPDYTYGATTTGIGTDLDCRQLNPVDSLTHDPESGSSYWHYQPFDNPSRTCRVNMPSLKPGQGGISLSIHFLSPEARREMDECQTSTVMVVGRWNYTADTAVTDDNTIALHCEPRVRLQEFSIMFDQRGQIQDYSFINDSAVTSGAMYDNATISLGQFNKVFAAIPQSFMGETNRNETFITSYDWAGFLVARLYKQRETTITSLNPIALMDMSQIVYQWVYSTYFSLWHEIYLEPLESPYAAPNATAINKTWAMVVSVPSLAIALVIIALDTLVVLIVFGTRRGRFQGPRIPRSIGAVMPWIANSRLLNDFRGTYSWNNMQRRQHLDRMGKRYGFRMFLGPDNRWRYAVEEEPLVKEVKEPPVSPSSLAGSDDSDPKPPDAIELQVVRASPPPDDRRNE</sequence>
<feature type="transmembrane region" description="Helical" evidence="2">
    <location>
        <begin position="154"/>
        <end position="173"/>
    </location>
</feature>
<accession>A0AAD4GW94</accession>
<dbReference type="PANTHER" id="PTHR37544">
    <property type="entry name" value="SPRAY-RELATED"/>
    <property type="match status" value="1"/>
</dbReference>
<feature type="transmembrane region" description="Helical" evidence="2">
    <location>
        <begin position="89"/>
        <end position="108"/>
    </location>
</feature>
<comment type="caution">
    <text evidence="3">The sequence shown here is derived from an EMBL/GenBank/DDBJ whole genome shotgun (WGS) entry which is preliminary data.</text>
</comment>
<evidence type="ECO:0000256" key="1">
    <source>
        <dbReference type="SAM" id="MobiDB-lite"/>
    </source>
</evidence>
<organism evidence="3 4">
    <name type="scientific">Aspergillus nanangensis</name>
    <dbReference type="NCBI Taxonomy" id="2582783"/>
    <lineage>
        <taxon>Eukaryota</taxon>
        <taxon>Fungi</taxon>
        <taxon>Dikarya</taxon>
        <taxon>Ascomycota</taxon>
        <taxon>Pezizomycotina</taxon>
        <taxon>Eurotiomycetes</taxon>
        <taxon>Eurotiomycetidae</taxon>
        <taxon>Eurotiales</taxon>
        <taxon>Aspergillaceae</taxon>
        <taxon>Aspergillus</taxon>
        <taxon>Aspergillus subgen. Circumdati</taxon>
    </lineage>
</organism>
<feature type="transmembrane region" description="Helical" evidence="2">
    <location>
        <begin position="534"/>
        <end position="557"/>
    </location>
</feature>
<reference evidence="3" key="2">
    <citation type="submission" date="2020-02" db="EMBL/GenBank/DDBJ databases">
        <authorList>
            <person name="Gilchrist C.L.M."/>
            <person name="Chooi Y.-H."/>
        </authorList>
    </citation>
    <scope>NUCLEOTIDE SEQUENCE</scope>
    <source>
        <strain evidence="3">MST-FP2251</strain>
    </source>
</reference>
<dbReference type="EMBL" id="VCAU01000017">
    <property type="protein sequence ID" value="KAF9891611.1"/>
    <property type="molecule type" value="Genomic_DNA"/>
</dbReference>